<dbReference type="NCBIfam" id="TIGR00148">
    <property type="entry name" value="UbiD family decarboxylase"/>
    <property type="match status" value="1"/>
</dbReference>
<dbReference type="Pfam" id="PF20696">
    <property type="entry name" value="UbiD_C"/>
    <property type="match status" value="1"/>
</dbReference>
<dbReference type="PANTHER" id="PTHR30108:SF17">
    <property type="entry name" value="FERULIC ACID DECARBOXYLASE 1"/>
    <property type="match status" value="1"/>
</dbReference>
<protein>
    <submittedName>
        <fullName evidence="5">UbiD family decarboxylase</fullName>
    </submittedName>
</protein>
<dbReference type="AlphaFoldDB" id="A0A7D5L830"/>
<dbReference type="InterPro" id="IPR049383">
    <property type="entry name" value="UbiD-like_N"/>
</dbReference>
<dbReference type="Pfam" id="PF01977">
    <property type="entry name" value="UbiD"/>
    <property type="match status" value="1"/>
</dbReference>
<evidence type="ECO:0000256" key="1">
    <source>
        <dbReference type="ARBA" id="ARBA00010021"/>
    </source>
</evidence>
<dbReference type="GO" id="GO:0005737">
    <property type="term" value="C:cytoplasm"/>
    <property type="evidence" value="ECO:0007669"/>
    <property type="project" value="TreeGrafter"/>
</dbReference>
<dbReference type="Pfam" id="PF20695">
    <property type="entry name" value="UbiD_N"/>
    <property type="match status" value="1"/>
</dbReference>
<feature type="domain" description="3-octaprenyl-4-hydroxybenzoate carboxy-lyase-like C-terminal" evidence="4">
    <location>
        <begin position="324"/>
        <end position="439"/>
    </location>
</feature>
<dbReference type="GeneID" id="56035912"/>
<evidence type="ECO:0000313" key="6">
    <source>
        <dbReference type="Proteomes" id="UP000509626"/>
    </source>
</evidence>
<evidence type="ECO:0000259" key="3">
    <source>
        <dbReference type="Pfam" id="PF20695"/>
    </source>
</evidence>
<dbReference type="EMBL" id="CP058579">
    <property type="protein sequence ID" value="QLG60333.1"/>
    <property type="molecule type" value="Genomic_DNA"/>
</dbReference>
<name>A0A7D5L830_9EURY</name>
<evidence type="ECO:0000259" key="4">
    <source>
        <dbReference type="Pfam" id="PF20696"/>
    </source>
</evidence>
<comment type="similarity">
    <text evidence="1">Belongs to the UbiD family.</text>
</comment>
<dbReference type="GO" id="GO:0033494">
    <property type="term" value="P:ferulate metabolic process"/>
    <property type="evidence" value="ECO:0007669"/>
    <property type="project" value="TreeGrafter"/>
</dbReference>
<dbReference type="Gene3D" id="3.40.1670.10">
    <property type="entry name" value="UbiD C-terminal domain-like"/>
    <property type="match status" value="1"/>
</dbReference>
<sequence length="472" mass="51944">MLSDLREFVEMVDDEGELARLDGVDWNLELGAVTEVVAEREDGPALLFDDIVDYSSGFRVLTNPFGTIARTKLGLNMEPSLGPLEVIDTWRTESNDYEGVSPTEVGADGAPIRENVHMGADVDVTAIPAPRWHAHDGGRYIGTGCTVITEDPDTGWVNLGVYRSVILDDESVSVLFLPGKDGRITMEKYHERGKPCPVAIVLGEDPHTWFASSMTAGRQESEYELAGWMRGEPVPVVESEYTGLPVPATAEIVLEGTVPPLSERNCSDGPFGEWPGYATPASENQPVLEIETITHRDDPILLGIPPLKPPGGYYEVPIRTAGGVWNQLENAGISGITGVWSHVFERPQFLTISIEQQYPGHAKQVATAAATVPNGVYGGRYTIVVDDDVNVTDTEDVLWALCTRCNVEEIDVIRDLYTSPLDPVSDEGEAKSSRMVMNACRPYEERDLFPTVNRADDELRERVLEEWNLDEI</sequence>
<dbReference type="PANTHER" id="PTHR30108">
    <property type="entry name" value="3-OCTAPRENYL-4-HYDROXYBENZOATE CARBOXY-LYASE-RELATED"/>
    <property type="match status" value="1"/>
</dbReference>
<evidence type="ECO:0000313" key="5">
    <source>
        <dbReference type="EMBL" id="QLG60333.1"/>
    </source>
</evidence>
<dbReference type="InterPro" id="IPR048304">
    <property type="entry name" value="UbiD_Rift_dom"/>
</dbReference>
<dbReference type="GO" id="GO:0046281">
    <property type="term" value="P:cinnamic acid catabolic process"/>
    <property type="evidence" value="ECO:0007669"/>
    <property type="project" value="TreeGrafter"/>
</dbReference>
<dbReference type="InterPro" id="IPR002830">
    <property type="entry name" value="UbiD"/>
</dbReference>
<proteinExistence type="inferred from homology"/>
<gene>
    <name evidence="5" type="ORF">HUG12_00595</name>
</gene>
<feature type="domain" description="3-octaprenyl-4-hydroxybenzoate carboxy-lyase-like Rift-related" evidence="2">
    <location>
        <begin position="105"/>
        <end position="307"/>
    </location>
</feature>
<dbReference type="Proteomes" id="UP000509626">
    <property type="component" value="Chromosome"/>
</dbReference>
<dbReference type="GO" id="GO:0016831">
    <property type="term" value="F:carboxy-lyase activity"/>
    <property type="evidence" value="ECO:0007669"/>
    <property type="project" value="InterPro"/>
</dbReference>
<dbReference type="RefSeq" id="WP_179266919.1">
    <property type="nucleotide sequence ID" value="NZ_CP058579.1"/>
</dbReference>
<feature type="domain" description="3-octaprenyl-4-hydroxybenzoate carboxy-lyase-like N-terminal" evidence="3">
    <location>
        <begin position="12"/>
        <end position="80"/>
    </location>
</feature>
<organism evidence="5 6">
    <name type="scientific">Halorarum salinum</name>
    <dbReference type="NCBI Taxonomy" id="2743089"/>
    <lineage>
        <taxon>Archaea</taxon>
        <taxon>Methanobacteriati</taxon>
        <taxon>Methanobacteriota</taxon>
        <taxon>Stenosarchaea group</taxon>
        <taxon>Halobacteria</taxon>
        <taxon>Halobacteriales</taxon>
        <taxon>Haloferacaceae</taxon>
        <taxon>Halorarum</taxon>
    </lineage>
</organism>
<accession>A0A7D5L830</accession>
<dbReference type="InterPro" id="IPR049381">
    <property type="entry name" value="UbiD-like_C"/>
</dbReference>
<dbReference type="OrthoDB" id="8480at2157"/>
<dbReference type="SUPFAM" id="SSF143968">
    <property type="entry name" value="UbiD C-terminal domain-like"/>
    <property type="match status" value="1"/>
</dbReference>
<dbReference type="SUPFAM" id="SSF50475">
    <property type="entry name" value="FMN-binding split barrel"/>
    <property type="match status" value="1"/>
</dbReference>
<keyword evidence="6" id="KW-1185">Reference proteome</keyword>
<evidence type="ECO:0000259" key="2">
    <source>
        <dbReference type="Pfam" id="PF01977"/>
    </source>
</evidence>
<reference evidence="5 6" key="1">
    <citation type="submission" date="2020-06" db="EMBL/GenBank/DDBJ databases">
        <title>NJ-3-1, isolated from saline soil.</title>
        <authorList>
            <person name="Cui H.L."/>
            <person name="Shi X."/>
        </authorList>
    </citation>
    <scope>NUCLEOTIDE SEQUENCE [LARGE SCALE GENOMIC DNA]</scope>
    <source>
        <strain evidence="5 6">NJ-3-1</strain>
    </source>
</reference>
<dbReference type="KEGG" id="halu:HUG12_00595"/>